<dbReference type="EMBL" id="CP067393">
    <property type="protein sequence ID" value="QQP84682.1"/>
    <property type="molecule type" value="Genomic_DNA"/>
</dbReference>
<evidence type="ECO:0000313" key="2">
    <source>
        <dbReference type="Proteomes" id="UP000595278"/>
    </source>
</evidence>
<reference evidence="1 2" key="1">
    <citation type="submission" date="2021-01" db="EMBL/GenBank/DDBJ databases">
        <title>Entomomonas sp. F2A isolated from a house cricket (Acheta domesticus).</title>
        <authorList>
            <person name="Spergser J."/>
            <person name="Busse H.-J."/>
        </authorList>
    </citation>
    <scope>NUCLEOTIDE SEQUENCE [LARGE SCALE GENOMIC DNA]</scope>
    <source>
        <strain evidence="1 2">F2A</strain>
    </source>
</reference>
<name>A0A974RW41_9GAMM</name>
<proteinExistence type="predicted"/>
<dbReference type="AlphaFoldDB" id="A0A974RW41"/>
<dbReference type="KEGG" id="eaz:JHT90_09700"/>
<sequence>MASENSINWEITPENSGINIKRTIDKGSVLYGGVEISGVPNYQRNIKIHLYGYGSPPPLCTFDRVLTLKVNALIKQDIKD</sequence>
<dbReference type="Proteomes" id="UP000595278">
    <property type="component" value="Chromosome"/>
</dbReference>
<protein>
    <submittedName>
        <fullName evidence="1">Uncharacterized protein</fullName>
    </submittedName>
</protein>
<accession>A0A974RW41</accession>
<evidence type="ECO:0000313" key="1">
    <source>
        <dbReference type="EMBL" id="QQP84682.1"/>
    </source>
</evidence>
<dbReference type="RefSeq" id="WP_201090579.1">
    <property type="nucleotide sequence ID" value="NZ_CP067393.1"/>
</dbReference>
<gene>
    <name evidence="1" type="ORF">JHT90_09700</name>
</gene>
<keyword evidence="2" id="KW-1185">Reference proteome</keyword>
<organism evidence="1 2">
    <name type="scientific">Entomomonas asaccharolytica</name>
    <dbReference type="NCBI Taxonomy" id="2785331"/>
    <lineage>
        <taxon>Bacteria</taxon>
        <taxon>Pseudomonadati</taxon>
        <taxon>Pseudomonadota</taxon>
        <taxon>Gammaproteobacteria</taxon>
        <taxon>Pseudomonadales</taxon>
        <taxon>Pseudomonadaceae</taxon>
        <taxon>Entomomonas</taxon>
    </lineage>
</organism>